<accession>A0A846Z285</accession>
<evidence type="ECO:0000313" key="2">
    <source>
        <dbReference type="EMBL" id="NKZ05252.1"/>
    </source>
</evidence>
<evidence type="ECO:0000256" key="1">
    <source>
        <dbReference type="SAM" id="SignalP"/>
    </source>
</evidence>
<evidence type="ECO:0008006" key="4">
    <source>
        <dbReference type="Google" id="ProtNLM"/>
    </source>
</evidence>
<protein>
    <recommendedName>
        <fullName evidence="4">Secreted protein</fullName>
    </recommendedName>
</protein>
<reference evidence="2 3" key="1">
    <citation type="submission" date="2020-04" db="EMBL/GenBank/DDBJ databases">
        <title>MicrobeNet Type strains.</title>
        <authorList>
            <person name="Nicholson A.C."/>
        </authorList>
    </citation>
    <scope>NUCLEOTIDE SEQUENCE [LARGE SCALE GENOMIC DNA]</scope>
    <source>
        <strain evidence="2 3">ATCC BAA-277</strain>
    </source>
</reference>
<feature type="chain" id="PRO_5032387759" description="Secreted protein" evidence="1">
    <location>
        <begin position="33"/>
        <end position="168"/>
    </location>
</feature>
<dbReference type="Proteomes" id="UP000579250">
    <property type="component" value="Unassembled WGS sequence"/>
</dbReference>
<evidence type="ECO:0000313" key="3">
    <source>
        <dbReference type="Proteomes" id="UP000579250"/>
    </source>
</evidence>
<organism evidence="2 3">
    <name type="scientific">Actinomadura latina</name>
    <dbReference type="NCBI Taxonomy" id="163603"/>
    <lineage>
        <taxon>Bacteria</taxon>
        <taxon>Bacillati</taxon>
        <taxon>Actinomycetota</taxon>
        <taxon>Actinomycetes</taxon>
        <taxon>Streptosporangiales</taxon>
        <taxon>Thermomonosporaceae</taxon>
        <taxon>Actinomadura</taxon>
    </lineage>
</organism>
<gene>
    <name evidence="2" type="ORF">HGB48_16070</name>
</gene>
<dbReference type="EMBL" id="JAAXPI010000019">
    <property type="protein sequence ID" value="NKZ05252.1"/>
    <property type="molecule type" value="Genomic_DNA"/>
</dbReference>
<dbReference type="AlphaFoldDB" id="A0A846Z285"/>
<keyword evidence="3" id="KW-1185">Reference proteome</keyword>
<proteinExistence type="predicted"/>
<sequence length="168" mass="17524">MKQRMGRIVVAGMAATSLAGLGTLVAAGSANATDSKCATSTKEYPTNGYNADIKVELCISRNWGGSGGSNSYTWAWAKVTWGDSGAGKFENFDVQVRIEQNDADIKTRTCDFTSAVNGSSSGSQTCRLPSSGSYVNISGNTADGHVVANVNDDGEGNHTWDLQGTGKI</sequence>
<name>A0A846Z285_9ACTN</name>
<keyword evidence="1" id="KW-0732">Signal</keyword>
<dbReference type="RefSeq" id="WP_067637285.1">
    <property type="nucleotide sequence ID" value="NZ_JAAXPI010000019.1"/>
</dbReference>
<comment type="caution">
    <text evidence="2">The sequence shown here is derived from an EMBL/GenBank/DDBJ whole genome shotgun (WGS) entry which is preliminary data.</text>
</comment>
<feature type="signal peptide" evidence="1">
    <location>
        <begin position="1"/>
        <end position="32"/>
    </location>
</feature>